<keyword evidence="2" id="KW-1185">Reference proteome</keyword>
<proteinExistence type="predicted"/>
<organism evidence="1 2">
    <name type="scientific">Clunio marinus</name>
    <dbReference type="NCBI Taxonomy" id="568069"/>
    <lineage>
        <taxon>Eukaryota</taxon>
        <taxon>Metazoa</taxon>
        <taxon>Ecdysozoa</taxon>
        <taxon>Arthropoda</taxon>
        <taxon>Hexapoda</taxon>
        <taxon>Insecta</taxon>
        <taxon>Pterygota</taxon>
        <taxon>Neoptera</taxon>
        <taxon>Endopterygota</taxon>
        <taxon>Diptera</taxon>
        <taxon>Nematocera</taxon>
        <taxon>Chironomoidea</taxon>
        <taxon>Chironomidae</taxon>
        <taxon>Clunio</taxon>
    </lineage>
</organism>
<name>A0A1J1J129_9DIPT</name>
<protein>
    <submittedName>
        <fullName evidence="1">CLUMA_CG019177, isoform A</fullName>
    </submittedName>
</protein>
<evidence type="ECO:0000313" key="2">
    <source>
        <dbReference type="Proteomes" id="UP000183832"/>
    </source>
</evidence>
<sequence>MLSEYRKWDKIFICLTFVGKSQKKIELDPILTYIEIVFVDDSPINNIPVFKFTHQLVDLLSNLSVINISFTLFHRLFVALNDLSIPYL</sequence>
<gene>
    <name evidence="1" type="ORF">CLUMA_CG019177</name>
</gene>
<accession>A0A1J1J129</accession>
<evidence type="ECO:0000313" key="1">
    <source>
        <dbReference type="EMBL" id="CRL06157.1"/>
    </source>
</evidence>
<reference evidence="1 2" key="1">
    <citation type="submission" date="2015-04" db="EMBL/GenBank/DDBJ databases">
        <authorList>
            <person name="Syromyatnikov M.Y."/>
            <person name="Popov V.N."/>
        </authorList>
    </citation>
    <scope>NUCLEOTIDE SEQUENCE [LARGE SCALE GENOMIC DNA]</scope>
</reference>
<dbReference type="Proteomes" id="UP000183832">
    <property type="component" value="Unassembled WGS sequence"/>
</dbReference>
<dbReference type="EMBL" id="CVRI01000066">
    <property type="protein sequence ID" value="CRL06157.1"/>
    <property type="molecule type" value="Genomic_DNA"/>
</dbReference>
<dbReference type="AlphaFoldDB" id="A0A1J1J129"/>